<organism evidence="1">
    <name type="scientific">marine sediment metagenome</name>
    <dbReference type="NCBI Taxonomy" id="412755"/>
    <lineage>
        <taxon>unclassified sequences</taxon>
        <taxon>metagenomes</taxon>
        <taxon>ecological metagenomes</taxon>
    </lineage>
</organism>
<dbReference type="AlphaFoldDB" id="A0A0F8XYH1"/>
<name>A0A0F8XYH1_9ZZZZ</name>
<comment type="caution">
    <text evidence="1">The sequence shown here is derived from an EMBL/GenBank/DDBJ whole genome shotgun (WGS) entry which is preliminary data.</text>
</comment>
<reference evidence="1" key="1">
    <citation type="journal article" date="2015" name="Nature">
        <title>Complex archaea that bridge the gap between prokaryotes and eukaryotes.</title>
        <authorList>
            <person name="Spang A."/>
            <person name="Saw J.H."/>
            <person name="Jorgensen S.L."/>
            <person name="Zaremba-Niedzwiedzka K."/>
            <person name="Martijn J."/>
            <person name="Lind A.E."/>
            <person name="van Eijk R."/>
            <person name="Schleper C."/>
            <person name="Guy L."/>
            <person name="Ettema T.J."/>
        </authorList>
    </citation>
    <scope>NUCLEOTIDE SEQUENCE</scope>
</reference>
<gene>
    <name evidence="1" type="ORF">LCGC14_3159410</name>
</gene>
<protein>
    <submittedName>
        <fullName evidence="1">Uncharacterized protein</fullName>
    </submittedName>
</protein>
<sequence length="130" mass="14555">MGGSVIFPSLTDQMVLGVFKYLVEAELRKNLKGQSEFRFGCQEGMIGAITLMFGEADDLTVETAYDNGRTWLHIIEEIRDELPSWVDALQNATDVSEIDFEKMQNAIDLAVNNHALKHPNKLGDALRVNL</sequence>
<proteinExistence type="predicted"/>
<dbReference type="EMBL" id="LAZR01069790">
    <property type="protein sequence ID" value="KKK47019.1"/>
    <property type="molecule type" value="Genomic_DNA"/>
</dbReference>
<accession>A0A0F8XYH1</accession>
<evidence type="ECO:0000313" key="1">
    <source>
        <dbReference type="EMBL" id="KKK47019.1"/>
    </source>
</evidence>